<dbReference type="PANTHER" id="PTHR42899">
    <property type="entry name" value="SPERMATOGENESIS-ASSOCIATED PROTEIN 20"/>
    <property type="match status" value="1"/>
</dbReference>
<sequence length="676" mass="75455">MLLPEKNLLGEQASPYLLQHRDNPVHWRPWSREALDEARELNRPILLSVGYAACHWCHVMAHECFEDNEVAELMNSLFVNIKVDREERPDIDQIYMTALSAMGEQGGWPLTMFLTPEAKPFWGGTYFPKRSRYGRPGFIDVLKAVHSAWQTKEDELLRSADTLSIHVRTHLAPMQGTTSNEVPLRALAEKIRAVFDPQLGGLRGAPKFPNAPFLDLLWLNWLENGAESDRDTVLLTLRSMLAGGIYDHVGGGLARYSVDAQWLVPHFEKMLYDNAQLIRLCSYAYGGTHDRLFRVRIEDTVKWLLREMTVEGGGFASSLDADSEGEEGKFYLWTRAEIEDVLGVGDARELLAIYDLANPEEWEGNPILHRRRHPEVLDDSSEQRLRTLLDRLMAAREARTRPGRDDKVLVDWNGLAIAAIAVAGRQFARPEWIEAAARAFRFVLESMEEGRLPHSIRGEKRLFPALSSDYAAMISAAIALYGATHDDSYVDQARQWLDKLDAWYLDDAGSGYFLTASDSADTPMRIRGDMDDPIPSATAQIVTALVHLAAVSGSHELYQHGVRVSEAALARAQNQAYGQLGIICAAALAQRPMKLLINDPAGETFIPVANQIPDPRRVDIIVGLQENAAERDAGVKIDRSTAGAWLCTGQICLPPIHNADSLAATLRTPHQSTNSR</sequence>
<accession>Q11CN1</accession>
<organism evidence="2">
    <name type="scientific">Chelativorans sp. (strain BNC1)</name>
    <dbReference type="NCBI Taxonomy" id="266779"/>
    <lineage>
        <taxon>Bacteria</taxon>
        <taxon>Pseudomonadati</taxon>
        <taxon>Pseudomonadota</taxon>
        <taxon>Alphaproteobacteria</taxon>
        <taxon>Hyphomicrobiales</taxon>
        <taxon>Phyllobacteriaceae</taxon>
        <taxon>Chelativorans</taxon>
    </lineage>
</organism>
<dbReference type="SUPFAM" id="SSF52833">
    <property type="entry name" value="Thioredoxin-like"/>
    <property type="match status" value="1"/>
</dbReference>
<dbReference type="AlphaFoldDB" id="Q11CN1"/>
<dbReference type="GO" id="GO:0005975">
    <property type="term" value="P:carbohydrate metabolic process"/>
    <property type="evidence" value="ECO:0007669"/>
    <property type="project" value="InterPro"/>
</dbReference>
<evidence type="ECO:0000313" key="2">
    <source>
        <dbReference type="EMBL" id="ABG64844.1"/>
    </source>
</evidence>
<name>Q11CN1_CHESB</name>
<protein>
    <recommendedName>
        <fullName evidence="1">Spermatogenesis-associated protein 20-like TRX domain-containing protein</fullName>
    </recommendedName>
</protein>
<dbReference type="eggNOG" id="COG1331">
    <property type="taxonomic scope" value="Bacteria"/>
</dbReference>
<dbReference type="OrthoDB" id="9762614at2"/>
<dbReference type="Gene3D" id="1.50.10.10">
    <property type="match status" value="1"/>
</dbReference>
<dbReference type="Pfam" id="PF03190">
    <property type="entry name" value="Thioredox_DsbH"/>
    <property type="match status" value="1"/>
</dbReference>
<dbReference type="PIRSF" id="PIRSF006402">
    <property type="entry name" value="UCP006402_thioredoxin"/>
    <property type="match status" value="1"/>
</dbReference>
<dbReference type="InterPro" id="IPR024705">
    <property type="entry name" value="Ssp411"/>
</dbReference>
<dbReference type="KEGG" id="mes:Meso_3473"/>
<reference evidence="2" key="1">
    <citation type="submission" date="2006-06" db="EMBL/GenBank/DDBJ databases">
        <title>Complete sequence of chromosome of Chelativorans sp. BNC1.</title>
        <authorList>
            <consortium name="US DOE Joint Genome Institute"/>
            <person name="Copeland A."/>
            <person name="Lucas S."/>
            <person name="Lapidus A."/>
            <person name="Barry K."/>
            <person name="Detter J.C."/>
            <person name="Glavina del Rio T."/>
            <person name="Hammon N."/>
            <person name="Israni S."/>
            <person name="Dalin E."/>
            <person name="Tice H."/>
            <person name="Pitluck S."/>
            <person name="Chertkov O."/>
            <person name="Brettin T."/>
            <person name="Bruce D."/>
            <person name="Han C."/>
            <person name="Tapia R."/>
            <person name="Gilna P."/>
            <person name="Schmutz J."/>
            <person name="Larimer F."/>
            <person name="Land M."/>
            <person name="Hauser L."/>
            <person name="Kyrpides N."/>
            <person name="Mikhailova N."/>
            <person name="Richardson P."/>
        </authorList>
    </citation>
    <scope>NUCLEOTIDE SEQUENCE</scope>
    <source>
        <strain evidence="2">BNC1</strain>
    </source>
</reference>
<evidence type="ECO:0000259" key="1">
    <source>
        <dbReference type="Pfam" id="PF03190"/>
    </source>
</evidence>
<dbReference type="Gene3D" id="3.40.30.10">
    <property type="entry name" value="Glutaredoxin"/>
    <property type="match status" value="1"/>
</dbReference>
<feature type="domain" description="Spermatogenesis-associated protein 20-like TRX" evidence="1">
    <location>
        <begin position="7"/>
        <end position="164"/>
    </location>
</feature>
<dbReference type="STRING" id="266779.Meso_3473"/>
<dbReference type="InterPro" id="IPR004879">
    <property type="entry name" value="Ssp411-like_TRX"/>
</dbReference>
<proteinExistence type="predicted"/>
<dbReference type="CDD" id="cd02955">
    <property type="entry name" value="SSP411"/>
    <property type="match status" value="1"/>
</dbReference>
<dbReference type="InterPro" id="IPR008928">
    <property type="entry name" value="6-hairpin_glycosidase_sf"/>
</dbReference>
<dbReference type="EMBL" id="CP000390">
    <property type="protein sequence ID" value="ABG64844.1"/>
    <property type="molecule type" value="Genomic_DNA"/>
</dbReference>
<gene>
    <name evidence="2" type="ordered locus">Meso_3473</name>
</gene>
<dbReference type="InterPro" id="IPR012341">
    <property type="entry name" value="6hp_glycosidase-like_sf"/>
</dbReference>
<dbReference type="PANTHER" id="PTHR42899:SF1">
    <property type="entry name" value="SPERMATOGENESIS-ASSOCIATED PROTEIN 20"/>
    <property type="match status" value="1"/>
</dbReference>
<dbReference type="InterPro" id="IPR036249">
    <property type="entry name" value="Thioredoxin-like_sf"/>
</dbReference>
<dbReference type="HOGENOM" id="CLU_014051_4_1_5"/>
<dbReference type="SUPFAM" id="SSF48208">
    <property type="entry name" value="Six-hairpin glycosidases"/>
    <property type="match status" value="1"/>
</dbReference>